<protein>
    <submittedName>
        <fullName evidence="3">Membrane integrity-associated transporter subunit PqiC</fullName>
    </submittedName>
</protein>
<dbReference type="Proteomes" id="UP000586119">
    <property type="component" value="Unassembled WGS sequence"/>
</dbReference>
<sequence length="203" mass="22733">MYKEKKVTQWAQPTLLALLLSLLLSACASNVTPPTRYVLLNDNQPHAPGSPKAELSIDTVRLAHYLDVEGIVMQLDDIEMREAREHQWAEGLNRQLARNLRDDLAVLLKEVQVVQGSTGSDDALTLQLDVDEFHGRYDGYAVASGQWQLRDAQNKLLHLDRFQARAALENDGYPALVRALSQSWKNVADDIASTLTQKGYLPQ</sequence>
<dbReference type="SUPFAM" id="SSF159594">
    <property type="entry name" value="XCC0632-like"/>
    <property type="match status" value="1"/>
</dbReference>
<feature type="signal peptide" evidence="1">
    <location>
        <begin position="1"/>
        <end position="28"/>
    </location>
</feature>
<evidence type="ECO:0000256" key="1">
    <source>
        <dbReference type="SAM" id="SignalP"/>
    </source>
</evidence>
<accession>A0A7Z0LMF0</accession>
<feature type="chain" id="PRO_5030611973" evidence="1">
    <location>
        <begin position="29"/>
        <end position="203"/>
    </location>
</feature>
<dbReference type="Pfam" id="PF03886">
    <property type="entry name" value="ABC_trans_aux"/>
    <property type="match status" value="1"/>
</dbReference>
<dbReference type="Gene3D" id="3.40.50.10610">
    <property type="entry name" value="ABC-type transport auxiliary lipoprotein component"/>
    <property type="match status" value="1"/>
</dbReference>
<name>A0A7Z0LMF0_9GAMM</name>
<proteinExistence type="predicted"/>
<dbReference type="AlphaFoldDB" id="A0A7Z0LMF0"/>
<dbReference type="EMBL" id="JACCDF010000010">
    <property type="protein sequence ID" value="NYS61543.1"/>
    <property type="molecule type" value="Genomic_DNA"/>
</dbReference>
<gene>
    <name evidence="3" type="ORF">HZS81_12345</name>
</gene>
<feature type="domain" description="ABC-type transport auxiliary lipoprotein component" evidence="2">
    <location>
        <begin position="44"/>
        <end position="192"/>
    </location>
</feature>
<evidence type="ECO:0000313" key="3">
    <source>
        <dbReference type="EMBL" id="NYS61543.1"/>
    </source>
</evidence>
<dbReference type="InterPro" id="IPR005586">
    <property type="entry name" value="ABC_trans_aux"/>
</dbReference>
<keyword evidence="4" id="KW-1185">Reference proteome</keyword>
<dbReference type="PROSITE" id="PS51257">
    <property type="entry name" value="PROKAR_LIPOPROTEIN"/>
    <property type="match status" value="1"/>
</dbReference>
<organism evidence="3 4">
    <name type="scientific">Vreelandella salicampi</name>
    <dbReference type="NCBI Taxonomy" id="1449798"/>
    <lineage>
        <taxon>Bacteria</taxon>
        <taxon>Pseudomonadati</taxon>
        <taxon>Pseudomonadota</taxon>
        <taxon>Gammaproteobacteria</taxon>
        <taxon>Oceanospirillales</taxon>
        <taxon>Halomonadaceae</taxon>
        <taxon>Vreelandella</taxon>
    </lineage>
</organism>
<evidence type="ECO:0000313" key="4">
    <source>
        <dbReference type="Proteomes" id="UP000586119"/>
    </source>
</evidence>
<keyword evidence="1" id="KW-0732">Signal</keyword>
<comment type="caution">
    <text evidence="3">The sequence shown here is derived from an EMBL/GenBank/DDBJ whole genome shotgun (WGS) entry which is preliminary data.</text>
</comment>
<reference evidence="3 4" key="1">
    <citation type="journal article" date="2015" name="Int. J. Syst. Evol. Microbiol.">
        <title>Halomonas salicampi sp. nov., a halotolerant and alkalitolerant bacterium isolated from a saltern soil.</title>
        <authorList>
            <person name="Lee J.C."/>
            <person name="Kim Y.S."/>
            <person name="Yun B.S."/>
            <person name="Whang K.S."/>
        </authorList>
    </citation>
    <scope>NUCLEOTIDE SEQUENCE [LARGE SCALE GENOMIC DNA]</scope>
    <source>
        <strain evidence="3 4">BH103</strain>
    </source>
</reference>
<evidence type="ECO:0000259" key="2">
    <source>
        <dbReference type="Pfam" id="PF03886"/>
    </source>
</evidence>